<keyword evidence="3 8" id="KW-0349">Heme</keyword>
<evidence type="ECO:0000256" key="2">
    <source>
        <dbReference type="ARBA" id="ARBA00010617"/>
    </source>
</evidence>
<proteinExistence type="inferred from homology"/>
<evidence type="ECO:0000256" key="8">
    <source>
        <dbReference type="PIRSR" id="PIRSR602401-1"/>
    </source>
</evidence>
<keyword evidence="6 8" id="KW-0408">Iron</keyword>
<name>A0A167ACR4_9HYPO</name>
<dbReference type="InterPro" id="IPR001128">
    <property type="entry name" value="Cyt_P450"/>
</dbReference>
<evidence type="ECO:0000256" key="5">
    <source>
        <dbReference type="ARBA" id="ARBA00023002"/>
    </source>
</evidence>
<comment type="similarity">
    <text evidence="2 9">Belongs to the cytochrome P450 family.</text>
</comment>
<dbReference type="Pfam" id="PF00067">
    <property type="entry name" value="p450"/>
    <property type="match status" value="1"/>
</dbReference>
<keyword evidence="7 9" id="KW-0503">Monooxygenase</keyword>
<evidence type="ECO:0000256" key="3">
    <source>
        <dbReference type="ARBA" id="ARBA00022617"/>
    </source>
</evidence>
<evidence type="ECO:0000313" key="10">
    <source>
        <dbReference type="EMBL" id="OAA38780.1"/>
    </source>
</evidence>
<evidence type="ECO:0000256" key="9">
    <source>
        <dbReference type="RuleBase" id="RU000461"/>
    </source>
</evidence>
<reference evidence="10 11" key="1">
    <citation type="journal article" date="2016" name="Genome Biol. Evol.">
        <title>Divergent and convergent evolution of fungal pathogenicity.</title>
        <authorList>
            <person name="Shang Y."/>
            <person name="Xiao G."/>
            <person name="Zheng P."/>
            <person name="Cen K."/>
            <person name="Zhan S."/>
            <person name="Wang C."/>
        </authorList>
    </citation>
    <scope>NUCLEOTIDE SEQUENCE [LARGE SCALE GENOMIC DNA]</scope>
    <source>
        <strain evidence="10 11">RCEF 3172</strain>
    </source>
</reference>
<protein>
    <submittedName>
        <fullName evidence="10">Cytochrome P450 monooxygenase</fullName>
    </submittedName>
</protein>
<dbReference type="PANTHER" id="PTHR24305:SF157">
    <property type="entry name" value="N-ACETYLTRYPTOPHAN 6-HYDROXYLASE IVOC-RELATED"/>
    <property type="match status" value="1"/>
</dbReference>
<dbReference type="GO" id="GO:0005506">
    <property type="term" value="F:iron ion binding"/>
    <property type="evidence" value="ECO:0007669"/>
    <property type="project" value="InterPro"/>
</dbReference>
<dbReference type="InterPro" id="IPR036396">
    <property type="entry name" value="Cyt_P450_sf"/>
</dbReference>
<feature type="binding site" description="axial binding residue" evidence="8">
    <location>
        <position position="445"/>
    </location>
    <ligand>
        <name>heme</name>
        <dbReference type="ChEBI" id="CHEBI:30413"/>
    </ligand>
    <ligandPart>
        <name>Fe</name>
        <dbReference type="ChEBI" id="CHEBI:18248"/>
    </ligandPart>
</feature>
<dbReference type="SUPFAM" id="SSF48264">
    <property type="entry name" value="Cytochrome P450"/>
    <property type="match status" value="1"/>
</dbReference>
<evidence type="ECO:0000256" key="6">
    <source>
        <dbReference type="ARBA" id="ARBA00023004"/>
    </source>
</evidence>
<gene>
    <name evidence="10" type="ORF">BBO_07027</name>
</gene>
<evidence type="ECO:0000256" key="4">
    <source>
        <dbReference type="ARBA" id="ARBA00022723"/>
    </source>
</evidence>
<dbReference type="GO" id="GO:0020037">
    <property type="term" value="F:heme binding"/>
    <property type="evidence" value="ECO:0007669"/>
    <property type="project" value="InterPro"/>
</dbReference>
<accession>A0A167ACR4</accession>
<dbReference type="PANTHER" id="PTHR24305">
    <property type="entry name" value="CYTOCHROME P450"/>
    <property type="match status" value="1"/>
</dbReference>
<keyword evidence="11" id="KW-1185">Reference proteome</keyword>
<comment type="cofactor">
    <cofactor evidence="1 8">
        <name>heme</name>
        <dbReference type="ChEBI" id="CHEBI:30413"/>
    </cofactor>
</comment>
<comment type="caution">
    <text evidence="10">The sequence shown here is derived from an EMBL/GenBank/DDBJ whole genome shotgun (WGS) entry which is preliminary data.</text>
</comment>
<sequence length="502" mass="57678">MVLLWLFSGALGVYLVCLSIYRVFLHPLANIPGPKLCALTGWYEVFWDIIVGGQFTFKIEEWHKMYGPIMRIGPNEVHFNDPNFYNELYTTTAKYQKPAEWRYRFGFGSALFDTVDHDHHSKRRAPLAAFFSRSKILELGPFIQEQTDILVKRIQDYKGEVICANEAFDALTMDIIGYYAFGLDYHSVDYPKFHAPYSHVTEDVARMVHIGAHFPWVFTILKSIPQGIVSLLAPPMKKIFKFNKEISLQIRRILKNASNIDQEKSHHRTIFHEILSSKLAPEELTQERLEMEAGSLVGAALETSKMTTALAIYYILALPDVEKNLREELRTAMPDQSKILTIPELERLPYLAACIREALRLAIGVSQRIRRYNPDSAIQYKEYAIPPNTVFGMCHWEQLRDARIWDRPYQFRPERWLANSGNPLALNGEPLDKYFVPFHRGPRGCLGKEMGMAQLNIGLATLFRRIDHLELFETDQSAVDIVADYFVPLCVKGSKGVRVVAK</sequence>
<dbReference type="PRINTS" id="PR00463">
    <property type="entry name" value="EP450I"/>
</dbReference>
<keyword evidence="5 9" id="KW-0560">Oxidoreductase</keyword>
<dbReference type="CDD" id="cd11062">
    <property type="entry name" value="CYP58-like"/>
    <property type="match status" value="1"/>
</dbReference>
<dbReference type="InterPro" id="IPR002401">
    <property type="entry name" value="Cyt_P450_E_grp-I"/>
</dbReference>
<dbReference type="GO" id="GO:0004497">
    <property type="term" value="F:monooxygenase activity"/>
    <property type="evidence" value="ECO:0007669"/>
    <property type="project" value="UniProtKB-KW"/>
</dbReference>
<dbReference type="InterPro" id="IPR050121">
    <property type="entry name" value="Cytochrome_P450_monoxygenase"/>
</dbReference>
<evidence type="ECO:0000256" key="7">
    <source>
        <dbReference type="ARBA" id="ARBA00023033"/>
    </source>
</evidence>
<dbReference type="Proteomes" id="UP000076863">
    <property type="component" value="Unassembled WGS sequence"/>
</dbReference>
<dbReference type="Gene3D" id="1.10.630.10">
    <property type="entry name" value="Cytochrome P450"/>
    <property type="match status" value="1"/>
</dbReference>
<dbReference type="PROSITE" id="PS00086">
    <property type="entry name" value="CYTOCHROME_P450"/>
    <property type="match status" value="1"/>
</dbReference>
<dbReference type="GO" id="GO:0016705">
    <property type="term" value="F:oxidoreductase activity, acting on paired donors, with incorporation or reduction of molecular oxygen"/>
    <property type="evidence" value="ECO:0007669"/>
    <property type="project" value="InterPro"/>
</dbReference>
<keyword evidence="4 8" id="KW-0479">Metal-binding</keyword>
<organism evidence="10 11">
    <name type="scientific">Beauveria brongniartii RCEF 3172</name>
    <dbReference type="NCBI Taxonomy" id="1081107"/>
    <lineage>
        <taxon>Eukaryota</taxon>
        <taxon>Fungi</taxon>
        <taxon>Dikarya</taxon>
        <taxon>Ascomycota</taxon>
        <taxon>Pezizomycotina</taxon>
        <taxon>Sordariomycetes</taxon>
        <taxon>Hypocreomycetidae</taxon>
        <taxon>Hypocreales</taxon>
        <taxon>Cordycipitaceae</taxon>
        <taxon>Beauveria</taxon>
        <taxon>Beauveria brongniartii</taxon>
    </lineage>
</organism>
<dbReference type="InterPro" id="IPR017972">
    <property type="entry name" value="Cyt_P450_CS"/>
</dbReference>
<evidence type="ECO:0000313" key="11">
    <source>
        <dbReference type="Proteomes" id="UP000076863"/>
    </source>
</evidence>
<evidence type="ECO:0000256" key="1">
    <source>
        <dbReference type="ARBA" id="ARBA00001971"/>
    </source>
</evidence>
<dbReference type="AlphaFoldDB" id="A0A167ACR4"/>
<dbReference type="OrthoDB" id="4858942at2759"/>
<dbReference type="EMBL" id="AZHA01000025">
    <property type="protein sequence ID" value="OAA38780.1"/>
    <property type="molecule type" value="Genomic_DNA"/>
</dbReference>